<feature type="compositionally biased region" description="Basic and acidic residues" evidence="1">
    <location>
        <begin position="1"/>
        <end position="23"/>
    </location>
</feature>
<reference evidence="2 3" key="1">
    <citation type="submission" date="2022-06" db="EMBL/GenBank/DDBJ databases">
        <title>Isolation of gut microbiota from human fecal samples.</title>
        <authorList>
            <person name="Pamer E.G."/>
            <person name="Barat B."/>
            <person name="Waligurski E."/>
            <person name="Medina S."/>
            <person name="Paddock L."/>
            <person name="Mostad J."/>
        </authorList>
    </citation>
    <scope>NUCLEOTIDE SEQUENCE [LARGE SCALE GENOMIC DNA]</scope>
    <source>
        <strain evidence="2 3">DFI.9.73</strain>
    </source>
</reference>
<organism evidence="2 3">
    <name type="scientific">Neglectibacter timonensis</name>
    <dbReference type="NCBI Taxonomy" id="1776382"/>
    <lineage>
        <taxon>Bacteria</taxon>
        <taxon>Bacillati</taxon>
        <taxon>Bacillota</taxon>
        <taxon>Clostridia</taxon>
        <taxon>Eubacteriales</taxon>
        <taxon>Oscillospiraceae</taxon>
        <taxon>Neglectibacter</taxon>
    </lineage>
</organism>
<gene>
    <name evidence="2" type="ORF">NE695_16550</name>
</gene>
<evidence type="ECO:0000313" key="2">
    <source>
        <dbReference type="EMBL" id="MCQ4841521.1"/>
    </source>
</evidence>
<feature type="region of interest" description="Disordered" evidence="1">
    <location>
        <begin position="1"/>
        <end position="93"/>
    </location>
</feature>
<proteinExistence type="predicted"/>
<comment type="caution">
    <text evidence="2">The sequence shown here is derived from an EMBL/GenBank/DDBJ whole genome shotgun (WGS) entry which is preliminary data.</text>
</comment>
<dbReference type="GeneID" id="90531381"/>
<dbReference type="RefSeq" id="WP_066861128.1">
    <property type="nucleotide sequence ID" value="NZ_CABKVV010000011.1"/>
</dbReference>
<accession>A0ABT1S3K0</accession>
<evidence type="ECO:0000256" key="1">
    <source>
        <dbReference type="SAM" id="MobiDB-lite"/>
    </source>
</evidence>
<keyword evidence="3" id="KW-1185">Reference proteome</keyword>
<dbReference type="Proteomes" id="UP001524473">
    <property type="component" value="Unassembled WGS sequence"/>
</dbReference>
<evidence type="ECO:0000313" key="3">
    <source>
        <dbReference type="Proteomes" id="UP001524473"/>
    </source>
</evidence>
<feature type="compositionally biased region" description="Basic and acidic residues" evidence="1">
    <location>
        <begin position="71"/>
        <end position="85"/>
    </location>
</feature>
<sequence>MAGEFDMRRMQEEAVRRAREMQTRARFPQQGRGRQNPAQPPDQEEQAASSQIPAEQPPSVSAPEPPPQPEKPPEAHSGSLDKEAEPSSGGLLENLFRDKEKTIILALLILLGSEEGGQNHELMFALLFLLM</sequence>
<dbReference type="EMBL" id="JANFZH010000053">
    <property type="protein sequence ID" value="MCQ4841521.1"/>
    <property type="molecule type" value="Genomic_DNA"/>
</dbReference>
<name>A0ABT1S3K0_9FIRM</name>
<protein>
    <submittedName>
        <fullName evidence="2">Uncharacterized protein</fullName>
    </submittedName>
</protein>
<feature type="compositionally biased region" description="Low complexity" evidence="1">
    <location>
        <begin position="53"/>
        <end position="62"/>
    </location>
</feature>